<keyword evidence="7 12" id="KW-0662">Pyridine nucleotide biosynthesis</keyword>
<dbReference type="Gene3D" id="3.90.700.10">
    <property type="entry name" value="Succinate dehydrogenase/fumarate reductase flavoprotein, catalytic domain"/>
    <property type="match status" value="1"/>
</dbReference>
<dbReference type="SUPFAM" id="SSF56425">
    <property type="entry name" value="Succinate dehydrogenase/fumarate reductase flavoprotein, catalytic domain"/>
    <property type="match status" value="1"/>
</dbReference>
<keyword evidence="9 12" id="KW-0560">Oxidoreductase</keyword>
<name>A2C663_PROM3</name>
<evidence type="ECO:0000256" key="12">
    <source>
        <dbReference type="RuleBase" id="RU362049"/>
    </source>
</evidence>
<evidence type="ECO:0000256" key="8">
    <source>
        <dbReference type="ARBA" id="ARBA00022827"/>
    </source>
</evidence>
<evidence type="ECO:0000256" key="11">
    <source>
        <dbReference type="NCBIfam" id="TIGR00551"/>
    </source>
</evidence>
<protein>
    <recommendedName>
        <fullName evidence="5 11">L-aspartate oxidase</fullName>
        <ecNumber evidence="4 11">1.4.3.16</ecNumber>
    </recommendedName>
</protein>
<dbReference type="PRINTS" id="PR00368">
    <property type="entry name" value="FADPNR"/>
</dbReference>
<evidence type="ECO:0000256" key="6">
    <source>
        <dbReference type="ARBA" id="ARBA00022630"/>
    </source>
</evidence>
<evidence type="ECO:0000256" key="5">
    <source>
        <dbReference type="ARBA" id="ARBA00021901"/>
    </source>
</evidence>
<accession>A2C663</accession>
<dbReference type="InterPro" id="IPR005288">
    <property type="entry name" value="NadB"/>
</dbReference>
<gene>
    <name evidence="16" type="primary">nadB</name>
    <name evidence="16" type="ordered locus">P9303_02181</name>
</gene>
<comment type="similarity">
    <text evidence="3 12">Belongs to the FAD-dependent oxidoreductase 2 family. NadB subfamily.</text>
</comment>
<evidence type="ECO:0000256" key="4">
    <source>
        <dbReference type="ARBA" id="ARBA00012173"/>
    </source>
</evidence>
<dbReference type="RefSeq" id="WP_011824901.1">
    <property type="nucleotide sequence ID" value="NC_008820.1"/>
</dbReference>
<dbReference type="UniPathway" id="UPA00253">
    <property type="reaction ID" value="UER00326"/>
</dbReference>
<dbReference type="NCBIfam" id="TIGR00551">
    <property type="entry name" value="nadB"/>
    <property type="match status" value="1"/>
</dbReference>
<dbReference type="GO" id="GO:0008734">
    <property type="term" value="F:L-aspartate oxidase activity"/>
    <property type="evidence" value="ECO:0007669"/>
    <property type="project" value="UniProtKB-UniRule"/>
</dbReference>
<evidence type="ECO:0000256" key="7">
    <source>
        <dbReference type="ARBA" id="ARBA00022642"/>
    </source>
</evidence>
<dbReference type="BioCyc" id="PMAR59922:G1G80-210-MONOMER"/>
<comment type="function">
    <text evidence="12">Catalyzes the oxidation of L-aspartate to iminoaspartate.</text>
</comment>
<keyword evidence="8 12" id="KW-0274">FAD</keyword>
<dbReference type="InterPro" id="IPR027477">
    <property type="entry name" value="Succ_DH/fumarate_Rdtase_cat_sf"/>
</dbReference>
<evidence type="ECO:0000313" key="16">
    <source>
        <dbReference type="EMBL" id="ABM76973.1"/>
    </source>
</evidence>
<dbReference type="Pfam" id="PF02910">
    <property type="entry name" value="Succ_DH_flav_C"/>
    <property type="match status" value="1"/>
</dbReference>
<dbReference type="STRING" id="59922.P9303_02181"/>
<evidence type="ECO:0000256" key="13">
    <source>
        <dbReference type="SAM" id="MobiDB-lite"/>
    </source>
</evidence>
<evidence type="ECO:0000259" key="14">
    <source>
        <dbReference type="Pfam" id="PF00890"/>
    </source>
</evidence>
<dbReference type="EC" id="1.4.3.16" evidence="4 11"/>
<dbReference type="Gene3D" id="1.20.58.100">
    <property type="entry name" value="Fumarate reductase/succinate dehydrogenase flavoprotein-like, C-terminal domain"/>
    <property type="match status" value="1"/>
</dbReference>
<dbReference type="PANTHER" id="PTHR42716:SF2">
    <property type="entry name" value="L-ASPARTATE OXIDASE, CHLOROPLASTIC"/>
    <property type="match status" value="1"/>
</dbReference>
<evidence type="ECO:0000256" key="3">
    <source>
        <dbReference type="ARBA" id="ARBA00008562"/>
    </source>
</evidence>
<dbReference type="InterPro" id="IPR015939">
    <property type="entry name" value="Fum_Rdtase/Succ_DH_flav-like_C"/>
</dbReference>
<dbReference type="EMBL" id="CP000554">
    <property type="protein sequence ID" value="ABM76973.1"/>
    <property type="molecule type" value="Genomic_DNA"/>
</dbReference>
<dbReference type="KEGG" id="pmf:P9303_02181"/>
<dbReference type="HOGENOM" id="CLU_014312_3_0_3"/>
<comment type="cofactor">
    <cofactor evidence="1 12">
        <name>FAD</name>
        <dbReference type="ChEBI" id="CHEBI:57692"/>
    </cofactor>
</comment>
<dbReference type="FunFam" id="3.90.700.10:FF:000002">
    <property type="entry name" value="L-aspartate oxidase"/>
    <property type="match status" value="1"/>
</dbReference>
<feature type="domain" description="Fumarate reductase/succinate dehydrogenase flavoprotein-like C-terminal" evidence="15">
    <location>
        <begin position="435"/>
        <end position="554"/>
    </location>
</feature>
<feature type="domain" description="FAD-dependent oxidoreductase 2 FAD-binding" evidence="14">
    <location>
        <begin position="16"/>
        <end position="383"/>
    </location>
</feature>
<keyword evidence="6 12" id="KW-0285">Flavoprotein</keyword>
<dbReference type="Proteomes" id="UP000002274">
    <property type="component" value="Chromosome"/>
</dbReference>
<dbReference type="PANTHER" id="PTHR42716">
    <property type="entry name" value="L-ASPARTATE OXIDASE"/>
    <property type="match status" value="1"/>
</dbReference>
<evidence type="ECO:0000256" key="9">
    <source>
        <dbReference type="ARBA" id="ARBA00023002"/>
    </source>
</evidence>
<dbReference type="GO" id="GO:0005737">
    <property type="term" value="C:cytoplasm"/>
    <property type="evidence" value="ECO:0007669"/>
    <property type="project" value="UniProtKB-SubCell"/>
</dbReference>
<evidence type="ECO:0000313" key="17">
    <source>
        <dbReference type="Proteomes" id="UP000002274"/>
    </source>
</evidence>
<dbReference type="GO" id="GO:0033765">
    <property type="term" value="F:steroid dehydrogenase activity, acting on the CH-CH group of donors"/>
    <property type="evidence" value="ECO:0007669"/>
    <property type="project" value="UniProtKB-ARBA"/>
</dbReference>
<evidence type="ECO:0000256" key="1">
    <source>
        <dbReference type="ARBA" id="ARBA00001974"/>
    </source>
</evidence>
<feature type="region of interest" description="Disordered" evidence="13">
    <location>
        <begin position="527"/>
        <end position="556"/>
    </location>
</feature>
<dbReference type="SUPFAM" id="SSF46977">
    <property type="entry name" value="Succinate dehydrogenase/fumarate reductase flavoprotein C-terminal domain"/>
    <property type="match status" value="1"/>
</dbReference>
<sequence length="556" mass="60501">MSLSNPSTPIPNGPWDVVVIGAGAAGLMTCLELPAHLKVLLLNRNTSRHSSSRWAQGGIAAVTRPKDSAESHAEDTLKAGAGLCDADAVRKLVEEAPHCVQRLQKLGMAFDREGDALATTLEAAHSHRRVLHVQDQTGRALVEALQEQVERRPNLLHRRGVRATQLWIEHNRCYGVQVLDGTQLHWLSARAVVLATGGGGHLFANTTNPAQACGEGLALAWQAGATIEDLEFVQFHPTALKLEGAPCFLISEAVRGEGAVLVDAQGQSPVKELSAGDLAPRDQVSRSLIQTMHHQGVQHLGLDLTPIPSGQAEVRFPTILERCRELGLDPLNQPIPVAPAAHYWMGGIATNLQAATNLPGLYAIGEVACTGVHGANRLAGNSLMECMVFARQMATIELGSLPRLGVHQRDSSPEPCCQQLHGTESAESLTRAIADLRELCWRKAGVDRSAKGMKQSLASIRKDLQHIGEQPLLKLVSHQPKEICHRLDDTARRDLNLLLDLNHRQLTSSLLLEACLFRRESRGGHFRTDAPAAMPQWKRHSRQKRGEDLSTRPVRS</sequence>
<proteinExistence type="inferred from homology"/>
<dbReference type="InterPro" id="IPR037099">
    <property type="entry name" value="Fum_R/Succ_DH_flav-like_C_sf"/>
</dbReference>
<reference evidence="16 17" key="1">
    <citation type="journal article" date="2007" name="PLoS Genet.">
        <title>Patterns and implications of gene gain and loss in the evolution of Prochlorococcus.</title>
        <authorList>
            <person name="Kettler G.C."/>
            <person name="Martiny A.C."/>
            <person name="Huang K."/>
            <person name="Zucker J."/>
            <person name="Coleman M.L."/>
            <person name="Rodrigue S."/>
            <person name="Chen F."/>
            <person name="Lapidus A."/>
            <person name="Ferriera S."/>
            <person name="Johnson J."/>
            <person name="Steglich C."/>
            <person name="Church G.M."/>
            <person name="Richardson P."/>
            <person name="Chisholm S.W."/>
        </authorList>
    </citation>
    <scope>NUCLEOTIDE SEQUENCE [LARGE SCALE GENOMIC DNA]</scope>
    <source>
        <strain evidence="16 17">MIT 9303</strain>
    </source>
</reference>
<dbReference type="GO" id="GO:0034628">
    <property type="term" value="P:'de novo' NAD+ biosynthetic process from L-aspartate"/>
    <property type="evidence" value="ECO:0007669"/>
    <property type="project" value="TreeGrafter"/>
</dbReference>
<evidence type="ECO:0000256" key="2">
    <source>
        <dbReference type="ARBA" id="ARBA00004950"/>
    </source>
</evidence>
<dbReference type="Pfam" id="PF00890">
    <property type="entry name" value="FAD_binding_2"/>
    <property type="match status" value="1"/>
</dbReference>
<comment type="pathway">
    <text evidence="2 12">Cofactor biosynthesis; NAD(+) biosynthesis; iminoaspartate from L-aspartate (oxidase route): step 1/1.</text>
</comment>
<comment type="subcellular location">
    <subcellularLocation>
        <location evidence="12">Cytoplasm</location>
    </subcellularLocation>
</comment>
<organism evidence="16 17">
    <name type="scientific">Prochlorococcus marinus (strain MIT 9303)</name>
    <dbReference type="NCBI Taxonomy" id="59922"/>
    <lineage>
        <taxon>Bacteria</taxon>
        <taxon>Bacillati</taxon>
        <taxon>Cyanobacteriota</taxon>
        <taxon>Cyanophyceae</taxon>
        <taxon>Synechococcales</taxon>
        <taxon>Prochlorococcaceae</taxon>
        <taxon>Prochlorococcus</taxon>
    </lineage>
</organism>
<dbReference type="InterPro" id="IPR003953">
    <property type="entry name" value="FAD-dep_OxRdtase_2_FAD-bd"/>
</dbReference>
<evidence type="ECO:0000259" key="15">
    <source>
        <dbReference type="Pfam" id="PF02910"/>
    </source>
</evidence>
<comment type="catalytic activity">
    <reaction evidence="10">
        <text>L-aspartate + O2 = iminosuccinate + H2O2</text>
        <dbReference type="Rhea" id="RHEA:25876"/>
        <dbReference type="ChEBI" id="CHEBI:15379"/>
        <dbReference type="ChEBI" id="CHEBI:16240"/>
        <dbReference type="ChEBI" id="CHEBI:29991"/>
        <dbReference type="ChEBI" id="CHEBI:77875"/>
        <dbReference type="EC" id="1.4.3.16"/>
    </reaction>
    <physiologicalReaction direction="left-to-right" evidence="10">
        <dbReference type="Rhea" id="RHEA:25877"/>
    </physiologicalReaction>
</comment>
<dbReference type="AlphaFoldDB" id="A2C663"/>
<dbReference type="Gene3D" id="3.50.50.60">
    <property type="entry name" value="FAD/NAD(P)-binding domain"/>
    <property type="match status" value="1"/>
</dbReference>
<evidence type="ECO:0000256" key="10">
    <source>
        <dbReference type="ARBA" id="ARBA00048305"/>
    </source>
</evidence>
<dbReference type="SUPFAM" id="SSF51905">
    <property type="entry name" value="FAD/NAD(P)-binding domain"/>
    <property type="match status" value="1"/>
</dbReference>
<dbReference type="InterPro" id="IPR036188">
    <property type="entry name" value="FAD/NAD-bd_sf"/>
</dbReference>